<dbReference type="SUPFAM" id="SSF53098">
    <property type="entry name" value="Ribonuclease H-like"/>
    <property type="match status" value="1"/>
</dbReference>
<accession>A0A9N8YRE1</accession>
<sequence length="280" mass="33036">MEAKDISDDVRSKRALKALALRYQELPKNIITCLKDNEWWQIVKELESHLLLFMAILNHLQCDVARLPDVLHAFAYFMQLYKNCEDNFSKNMVQCLESRWKQWEQPLLILSFFLHPKYHNNIFNSNAPSLNLPQISLWAQYYYKEWFKTRPSVILAELSKFVNKEYPFDDDTALNFDDIQEYWKFTIGATKELSILAITAQMHAEITYNRAVKIARELEEHICASTITYNIENHEFHSKHIPKSVETEVEVIINEDEETMVDYNEDNKDSLSTNANVDDE</sequence>
<dbReference type="InterPro" id="IPR012337">
    <property type="entry name" value="RNaseH-like_sf"/>
</dbReference>
<dbReference type="AlphaFoldDB" id="A0A9N8YRE1"/>
<comment type="caution">
    <text evidence="1">The sequence shown here is derived from an EMBL/GenBank/DDBJ whole genome shotgun (WGS) entry which is preliminary data.</text>
</comment>
<reference evidence="1" key="1">
    <citation type="submission" date="2021-06" db="EMBL/GenBank/DDBJ databases">
        <authorList>
            <person name="Kallberg Y."/>
            <person name="Tangrot J."/>
            <person name="Rosling A."/>
        </authorList>
    </citation>
    <scope>NUCLEOTIDE SEQUENCE</scope>
    <source>
        <strain evidence="1">CL551</strain>
    </source>
</reference>
<proteinExistence type="predicted"/>
<organism evidence="1 2">
    <name type="scientific">Acaulospora morrowiae</name>
    <dbReference type="NCBI Taxonomy" id="94023"/>
    <lineage>
        <taxon>Eukaryota</taxon>
        <taxon>Fungi</taxon>
        <taxon>Fungi incertae sedis</taxon>
        <taxon>Mucoromycota</taxon>
        <taxon>Glomeromycotina</taxon>
        <taxon>Glomeromycetes</taxon>
        <taxon>Diversisporales</taxon>
        <taxon>Acaulosporaceae</taxon>
        <taxon>Acaulospora</taxon>
    </lineage>
</organism>
<name>A0A9N8YRE1_9GLOM</name>
<dbReference type="OrthoDB" id="2436883at2759"/>
<protein>
    <submittedName>
        <fullName evidence="1">17846_t:CDS:1</fullName>
    </submittedName>
</protein>
<gene>
    <name evidence="1" type="ORF">AMORRO_LOCUS726</name>
</gene>
<evidence type="ECO:0000313" key="1">
    <source>
        <dbReference type="EMBL" id="CAG8447796.1"/>
    </source>
</evidence>
<evidence type="ECO:0000313" key="2">
    <source>
        <dbReference type="Proteomes" id="UP000789342"/>
    </source>
</evidence>
<dbReference type="Proteomes" id="UP000789342">
    <property type="component" value="Unassembled WGS sequence"/>
</dbReference>
<dbReference type="EMBL" id="CAJVPV010000234">
    <property type="protein sequence ID" value="CAG8447796.1"/>
    <property type="molecule type" value="Genomic_DNA"/>
</dbReference>
<keyword evidence="2" id="KW-1185">Reference proteome</keyword>